<feature type="region of interest" description="Disordered" evidence="5">
    <location>
        <begin position="1401"/>
        <end position="1462"/>
    </location>
</feature>
<evidence type="ECO:0000313" key="8">
    <source>
        <dbReference type="EMBL" id="KUF66916.1"/>
    </source>
</evidence>
<feature type="transmembrane region" description="Helical" evidence="6">
    <location>
        <begin position="1182"/>
        <end position="1199"/>
    </location>
</feature>
<feature type="compositionally biased region" description="Basic and acidic residues" evidence="5">
    <location>
        <begin position="787"/>
        <end position="800"/>
    </location>
</feature>
<evidence type="ECO:0000256" key="5">
    <source>
        <dbReference type="SAM" id="MobiDB-lite"/>
    </source>
</evidence>
<dbReference type="FunFam" id="3.40.30.10:FF:000552">
    <property type="entry name" value="Uncharacterized protein"/>
    <property type="match status" value="1"/>
</dbReference>
<dbReference type="PROSITE" id="PS51352">
    <property type="entry name" value="THIOREDOXIN_2"/>
    <property type="match status" value="1"/>
</dbReference>
<dbReference type="Pfam" id="PF00085">
    <property type="entry name" value="Thioredoxin"/>
    <property type="match status" value="1"/>
</dbReference>
<dbReference type="Proteomes" id="UP000052943">
    <property type="component" value="Unassembled WGS sequence"/>
</dbReference>
<feature type="transmembrane region" description="Helical" evidence="6">
    <location>
        <begin position="1333"/>
        <end position="1354"/>
    </location>
</feature>
<dbReference type="InterPro" id="IPR036249">
    <property type="entry name" value="Thioredoxin-like_sf"/>
</dbReference>
<organism evidence="8 9">
    <name type="scientific">Phytophthora nicotianae</name>
    <name type="common">Potato buckeye rot agent</name>
    <name type="synonym">Phytophthora parasitica</name>
    <dbReference type="NCBI Taxonomy" id="4792"/>
    <lineage>
        <taxon>Eukaryota</taxon>
        <taxon>Sar</taxon>
        <taxon>Stramenopiles</taxon>
        <taxon>Oomycota</taxon>
        <taxon>Peronosporomycetes</taxon>
        <taxon>Peronosporales</taxon>
        <taxon>Peronosporaceae</taxon>
        <taxon>Phytophthora</taxon>
    </lineage>
</organism>
<evidence type="ECO:0000259" key="7">
    <source>
        <dbReference type="PROSITE" id="PS51352"/>
    </source>
</evidence>
<feature type="domain" description="Thioredoxin" evidence="7">
    <location>
        <begin position="118"/>
        <end position="253"/>
    </location>
</feature>
<keyword evidence="3 6" id="KW-1133">Transmembrane helix</keyword>
<dbReference type="InterPro" id="IPR045888">
    <property type="entry name" value="Erv"/>
</dbReference>
<feature type="compositionally biased region" description="Polar residues" evidence="5">
    <location>
        <begin position="1443"/>
        <end position="1457"/>
    </location>
</feature>
<feature type="compositionally biased region" description="Acidic residues" evidence="5">
    <location>
        <begin position="1417"/>
        <end position="1429"/>
    </location>
</feature>
<dbReference type="GO" id="GO:0005783">
    <property type="term" value="C:endoplasmic reticulum"/>
    <property type="evidence" value="ECO:0007669"/>
    <property type="project" value="TreeGrafter"/>
</dbReference>
<dbReference type="STRING" id="4790.A0A0W8B5L3"/>
<gene>
    <name evidence="8" type="ORF">AM587_10016182</name>
</gene>
<dbReference type="CDD" id="cd02961">
    <property type="entry name" value="PDI_a_family"/>
    <property type="match status" value="1"/>
</dbReference>
<dbReference type="InterPro" id="IPR013766">
    <property type="entry name" value="Thioredoxin_domain"/>
</dbReference>
<protein>
    <submittedName>
        <fullName evidence="8">Disulfide-isomerase 5-4 protein</fullName>
    </submittedName>
</protein>
<evidence type="ECO:0000256" key="3">
    <source>
        <dbReference type="ARBA" id="ARBA00022989"/>
    </source>
</evidence>
<evidence type="ECO:0000256" key="6">
    <source>
        <dbReference type="SAM" id="Phobius"/>
    </source>
</evidence>
<dbReference type="EMBL" id="LNFO01006082">
    <property type="protein sequence ID" value="KUF66916.1"/>
    <property type="molecule type" value="Genomic_DNA"/>
</dbReference>
<comment type="subcellular location">
    <subcellularLocation>
        <location evidence="1">Membrane</location>
    </subcellularLocation>
</comment>
<reference evidence="8 9" key="1">
    <citation type="submission" date="2015-11" db="EMBL/GenBank/DDBJ databases">
        <title>Genomes and virulence difference between two physiological races of Phytophthora nicotianae.</title>
        <authorList>
            <person name="Liu H."/>
            <person name="Ma X."/>
            <person name="Yu H."/>
            <person name="Fang D."/>
            <person name="Li Y."/>
            <person name="Wang X."/>
            <person name="Wang W."/>
            <person name="Dong Y."/>
            <person name="Xiao B."/>
        </authorList>
    </citation>
    <scope>NUCLEOTIDE SEQUENCE [LARGE SCALE GENOMIC DNA]</scope>
    <source>
        <strain evidence="9">race 0</strain>
    </source>
</reference>
<feature type="region of interest" description="Disordered" evidence="5">
    <location>
        <begin position="467"/>
        <end position="491"/>
    </location>
</feature>
<evidence type="ECO:0000256" key="1">
    <source>
        <dbReference type="ARBA" id="ARBA00004370"/>
    </source>
</evidence>
<feature type="transmembrane region" description="Helical" evidence="6">
    <location>
        <begin position="432"/>
        <end position="453"/>
    </location>
</feature>
<feature type="transmembrane region" description="Helical" evidence="6">
    <location>
        <begin position="1110"/>
        <end position="1131"/>
    </location>
</feature>
<dbReference type="OrthoDB" id="1689567at2759"/>
<feature type="transmembrane region" description="Helical" evidence="6">
    <location>
        <begin position="700"/>
        <end position="719"/>
    </location>
</feature>
<dbReference type="GO" id="GO:0030134">
    <property type="term" value="C:COPII-coated ER to Golgi transport vesicle"/>
    <property type="evidence" value="ECO:0007669"/>
    <property type="project" value="TreeGrafter"/>
</dbReference>
<dbReference type="Pfam" id="PF07970">
    <property type="entry name" value="COPIIcoated_ERV"/>
    <property type="match status" value="1"/>
</dbReference>
<comment type="caution">
    <text evidence="8">The sequence shown here is derived from an EMBL/GenBank/DDBJ whole genome shotgun (WGS) entry which is preliminary data.</text>
</comment>
<feature type="transmembrane region" description="Helical" evidence="6">
    <location>
        <begin position="1045"/>
        <end position="1067"/>
    </location>
</feature>
<feature type="region of interest" description="Disordered" evidence="5">
    <location>
        <begin position="733"/>
        <end position="800"/>
    </location>
</feature>
<evidence type="ECO:0000256" key="4">
    <source>
        <dbReference type="ARBA" id="ARBA00023136"/>
    </source>
</evidence>
<sequence>MGAMDVLKKWDFYKKIPEDLTVSTLPGVSLSIAGCFIMFLLFILEFNSYLTVDYKYDIVMDEGLDQTMRINFNITVPDLPCEFASVDVSDMTGTRKHNMTSDIFKIRLDQKGRMVGLAEETQVMPRFAEDTEYGDLPESDATVTILDEESFEPFLKEHHYVAVDFYAPWCVWCKRLEPVWTRVAKTLPSLHYGQQLRVASVDCQAHPQLCMKQFIRAYPTILFYKDGDVSPVEMYFGDRTVEAFVDKFKQLMAGEMDAVEARKKELFEQDKKDAREQGRAIARSAVGPEGCRLYGHLYVKRVPGNFHIHLANPAYSMDSSLVNASHTVSELWFGEHLAPGDMSRLPRDAQTQLYTHRLDNQDFTSFYKNHTYVHYIKVVTNSYVQSDGSEINVYKYTAHSNEYLETDDLPSIMFRYDLSPMSVRISEDSVPFYHFVTSACAIIGGVFTVIGIVDQIIHQTARALNKKDRPVPPYSNPSRGQGAMEDSPLAEASHAPSNNIWHVDYNATVAKDAAMGWQGMGFVLGFNGVMFLVALAIFQRGARSTRFSLFRFGSSSILSARAQEAAQFTLKKWGDLLWRTPIRDTDVEMRLGPEGTFYLLYQQYTARFLGVLSVFAMAVLLPLYLTIGANAMQQVEAAAEAAVKGIEAIAQGSTDGATDLYAVDDAASEMTSGSAAQEDDTKWWSFAHATIRVMPHESPYLWVPVVMCYLTTIAFLLYYRQLSALATIPTHNPRRDHKLAGLTQRSSSIMSNGTSVATAGQTAGEEKSVNAAEDTVTPEVIVSPGKAKTEAEDPEKQPLLGKDKEMATLDKTPERTHLIGMQPSSLSNRSLFVDRGVPKNLREQRMLRLLDEVFPGYVEDVSVVFNLAEFHSLQARRRQEETDLARMKILHQRELNGEKPSWSLRLLPGGVMIPSLRLVFTNLFCCFRWCAKPVPMEEQEEQLANHIKKLREKEMTCLSRILHENKGAGRAFVIFKSARLRARFVRRVRNQSITSILARFPEHSQPRLVRYVRELGLTRWHLEAAPEPDDIDWQSVSFPFAKRTVVVLLVNVCILVVLLLFTSPIAVTSAISSSSSYSTGAAQSLSDLVAQLGDLLRKVSPRMAKLLANYIPTLILVMINAVLLNVLQIAGRIQPISTDSAKERLILRTASVYLIFNTIFVPSLAFMSIDAVLLYLEDDGEVLGMLGTLFLHNSGIFYVDYILQRCFLGTALVLLRATEYVKFAWAKPRALTPREQVQAVEADLFYTGTQSAMQISTLTVVLMFSTVVPLILPLGTLYFVMQHGVDKYSLLNVRRRIKGRGSIARTATHATCVSLLLYQGAMSGFILERGTTTQSAAVLVLLMGTYIVVLWGYVRDKEQQHHMIARSGHNSLEHSNSLQSSGVPMKTEFPLSMLNSSLQPLEENDSKDQEQGKEQGEPEEPPAGDEEASTAESASTRRPLETLSESSALLMLPTSSDPDLLTGLDADSSELYREPALRKSMRMSFGPQDLGDYGTWRQV</sequence>
<dbReference type="Pfam" id="PF13850">
    <property type="entry name" value="ERGIC_N"/>
    <property type="match status" value="1"/>
</dbReference>
<feature type="transmembrane region" description="Helical" evidence="6">
    <location>
        <begin position="20"/>
        <end position="44"/>
    </location>
</feature>
<feature type="compositionally biased region" description="Basic and acidic residues" evidence="5">
    <location>
        <begin position="1404"/>
        <end position="1416"/>
    </location>
</feature>
<dbReference type="InterPro" id="IPR012936">
    <property type="entry name" value="Erv_C"/>
</dbReference>
<dbReference type="Pfam" id="PF02714">
    <property type="entry name" value="RSN1_7TM"/>
    <property type="match status" value="1"/>
</dbReference>
<dbReference type="SUPFAM" id="SSF52833">
    <property type="entry name" value="Thioredoxin-like"/>
    <property type="match status" value="1"/>
</dbReference>
<feature type="transmembrane region" description="Helical" evidence="6">
    <location>
        <begin position="1255"/>
        <end position="1281"/>
    </location>
</feature>
<dbReference type="PANTHER" id="PTHR10984">
    <property type="entry name" value="ENDOPLASMIC RETICULUM-GOLGI INTERMEDIATE COMPARTMENT PROTEIN"/>
    <property type="match status" value="1"/>
</dbReference>
<accession>A0A0W8B5L3</accession>
<dbReference type="InterPro" id="IPR039542">
    <property type="entry name" value="Erv_N"/>
</dbReference>
<dbReference type="PANTHER" id="PTHR10984:SF37">
    <property type="entry name" value="PROTEIN DISULFIDE-ISOMERASE 5-3"/>
    <property type="match status" value="1"/>
</dbReference>
<evidence type="ECO:0000256" key="2">
    <source>
        <dbReference type="ARBA" id="ARBA00022692"/>
    </source>
</evidence>
<dbReference type="Pfam" id="PF14703">
    <property type="entry name" value="PHM7_cyt"/>
    <property type="match status" value="1"/>
</dbReference>
<dbReference type="GO" id="GO:0016020">
    <property type="term" value="C:membrane"/>
    <property type="evidence" value="ECO:0007669"/>
    <property type="project" value="UniProtKB-SubCell"/>
</dbReference>
<dbReference type="Gene3D" id="3.40.30.10">
    <property type="entry name" value="Glutaredoxin"/>
    <property type="match status" value="1"/>
</dbReference>
<dbReference type="InterPro" id="IPR003864">
    <property type="entry name" value="CSC1/OSCA1-like_7TM"/>
</dbReference>
<feature type="transmembrane region" description="Helical" evidence="6">
    <location>
        <begin position="1152"/>
        <end position="1176"/>
    </location>
</feature>
<proteinExistence type="predicted"/>
<feature type="transmembrane region" description="Helical" evidence="6">
    <location>
        <begin position="608"/>
        <end position="627"/>
    </location>
</feature>
<name>A0A0W8B5L3_PHYNI</name>
<keyword evidence="2 6" id="KW-0812">Transmembrane</keyword>
<keyword evidence="4 6" id="KW-0472">Membrane</keyword>
<evidence type="ECO:0000313" key="9">
    <source>
        <dbReference type="Proteomes" id="UP000052943"/>
    </source>
</evidence>
<feature type="compositionally biased region" description="Polar residues" evidence="5">
    <location>
        <begin position="743"/>
        <end position="761"/>
    </location>
</feature>
<dbReference type="InterPro" id="IPR027815">
    <property type="entry name" value="CSC1/OSCA1-like_cyt"/>
</dbReference>
<feature type="transmembrane region" description="Helical" evidence="6">
    <location>
        <begin position="519"/>
        <end position="538"/>
    </location>
</feature>